<organism evidence="8 9">
    <name type="scientific">Rubrivirga marina</name>
    <dbReference type="NCBI Taxonomy" id="1196024"/>
    <lineage>
        <taxon>Bacteria</taxon>
        <taxon>Pseudomonadati</taxon>
        <taxon>Rhodothermota</taxon>
        <taxon>Rhodothermia</taxon>
        <taxon>Rhodothermales</taxon>
        <taxon>Rubricoccaceae</taxon>
        <taxon>Rubrivirga</taxon>
    </lineage>
</organism>
<keyword evidence="1 6" id="KW-0963">Cytoplasm</keyword>
<dbReference type="InterPro" id="IPR036267">
    <property type="entry name" value="RuvA_C_sf"/>
</dbReference>
<keyword evidence="9" id="KW-1185">Reference proteome</keyword>
<comment type="similarity">
    <text evidence="6">Belongs to the RuvA family.</text>
</comment>
<dbReference type="CDD" id="cd14332">
    <property type="entry name" value="UBA_RuvA_C"/>
    <property type="match status" value="1"/>
</dbReference>
<feature type="domain" description="Helix-hairpin-helix DNA-binding motif class 1" evidence="7">
    <location>
        <begin position="108"/>
        <end position="127"/>
    </location>
</feature>
<dbReference type="AlphaFoldDB" id="A0A271IYC7"/>
<dbReference type="GO" id="GO:0009378">
    <property type="term" value="F:four-way junction helicase activity"/>
    <property type="evidence" value="ECO:0007669"/>
    <property type="project" value="InterPro"/>
</dbReference>
<dbReference type="Gene3D" id="1.10.150.20">
    <property type="entry name" value="5' to 3' exonuclease, C-terminal subdomain"/>
    <property type="match status" value="1"/>
</dbReference>
<sequence>MYAYVSGTLADKKPTEAVIEAGGVGYRLLIPASSYERLPAVGQPAKLVTSFVVRDDALTLYGFASDPERTTFETLTNVSGVGPKLAIAALSAMSPSELRDSVVAGDAAMLTRIPGIGKRTAERLIVELRDKFASMDGLEPAGALGGDGSSEARADARSGLEALGLSRAEAEKRLRKVLRAHPGTQSAEELIRLALREA</sequence>
<dbReference type="SUPFAM" id="SSF50249">
    <property type="entry name" value="Nucleic acid-binding proteins"/>
    <property type="match status" value="1"/>
</dbReference>
<reference evidence="8 9" key="1">
    <citation type="submission" date="2016-11" db="EMBL/GenBank/DDBJ databases">
        <title>Study of marine rhodopsin-containing bacteria.</title>
        <authorList>
            <person name="Yoshizawa S."/>
            <person name="Kumagai Y."/>
            <person name="Kogure K."/>
        </authorList>
    </citation>
    <scope>NUCLEOTIDE SEQUENCE [LARGE SCALE GENOMIC DNA]</scope>
    <source>
        <strain evidence="8 9">SAORIC-28</strain>
    </source>
</reference>
<evidence type="ECO:0000259" key="7">
    <source>
        <dbReference type="SMART" id="SM00278"/>
    </source>
</evidence>
<dbReference type="SUPFAM" id="SSF47781">
    <property type="entry name" value="RuvA domain 2-like"/>
    <property type="match status" value="1"/>
</dbReference>
<keyword evidence="4 6" id="KW-0233">DNA recombination</keyword>
<dbReference type="Pfam" id="PF07499">
    <property type="entry name" value="RuvA_C"/>
    <property type="match status" value="1"/>
</dbReference>
<comment type="function">
    <text evidence="6">The RuvA-RuvB-RuvC complex processes Holliday junction (HJ) DNA during genetic recombination and DNA repair, while the RuvA-RuvB complex plays an important role in the rescue of blocked DNA replication forks via replication fork reversal (RFR). RuvA specifically binds to HJ cruciform DNA, conferring on it an open structure. The RuvB hexamer acts as an ATP-dependent pump, pulling dsDNA into and through the RuvAB complex. HJ branch migration allows RuvC to scan DNA until it finds its consensus sequence, where it cleaves and resolves the cruciform DNA.</text>
</comment>
<gene>
    <name evidence="6" type="primary">ruvA</name>
    <name evidence="8" type="ORF">BSZ37_06330</name>
</gene>
<dbReference type="GO" id="GO:0000400">
    <property type="term" value="F:four-way junction DNA binding"/>
    <property type="evidence" value="ECO:0007669"/>
    <property type="project" value="UniProtKB-UniRule"/>
</dbReference>
<comment type="domain">
    <text evidence="6">Has three domains with a flexible linker between the domains II and III and assumes an 'L' shape. Domain III is highly mobile and contacts RuvB.</text>
</comment>
<dbReference type="RefSeq" id="WP_095509728.1">
    <property type="nucleotide sequence ID" value="NZ_MQWD01000001.1"/>
</dbReference>
<comment type="caution">
    <text evidence="6">Lacks conserved residue(s) required for the propagation of feature annotation.</text>
</comment>
<keyword evidence="8" id="KW-0547">Nucleotide-binding</keyword>
<dbReference type="InterPro" id="IPR003583">
    <property type="entry name" value="Hlx-hairpin-Hlx_DNA-bd_motif"/>
</dbReference>
<dbReference type="GO" id="GO:0005524">
    <property type="term" value="F:ATP binding"/>
    <property type="evidence" value="ECO:0007669"/>
    <property type="project" value="InterPro"/>
</dbReference>
<comment type="caution">
    <text evidence="8">The sequence shown here is derived from an EMBL/GenBank/DDBJ whole genome shotgun (WGS) entry which is preliminary data.</text>
</comment>
<dbReference type="GO" id="GO:0006281">
    <property type="term" value="P:DNA repair"/>
    <property type="evidence" value="ECO:0007669"/>
    <property type="project" value="UniProtKB-UniRule"/>
</dbReference>
<keyword evidence="2 6" id="KW-0227">DNA damage</keyword>
<comment type="subcellular location">
    <subcellularLocation>
        <location evidence="6">Cytoplasm</location>
    </subcellularLocation>
</comment>
<dbReference type="HAMAP" id="MF_00031">
    <property type="entry name" value="DNA_HJ_migration_RuvA"/>
    <property type="match status" value="1"/>
</dbReference>
<dbReference type="InterPro" id="IPR000085">
    <property type="entry name" value="RuvA"/>
</dbReference>
<evidence type="ECO:0000256" key="2">
    <source>
        <dbReference type="ARBA" id="ARBA00022763"/>
    </source>
</evidence>
<keyword evidence="5 6" id="KW-0234">DNA repair</keyword>
<dbReference type="OrthoDB" id="5293449at2"/>
<dbReference type="GO" id="GO:0009379">
    <property type="term" value="C:Holliday junction helicase complex"/>
    <property type="evidence" value="ECO:0007669"/>
    <property type="project" value="InterPro"/>
</dbReference>
<proteinExistence type="inferred from homology"/>
<protein>
    <recommendedName>
        <fullName evidence="6">Holliday junction branch migration complex subunit RuvA</fullName>
    </recommendedName>
</protein>
<comment type="subunit">
    <text evidence="6">Homotetramer. Forms an RuvA(8)-RuvB(12)-Holliday junction (HJ) complex. HJ DNA is sandwiched between 2 RuvA tetramers; dsDNA enters through RuvA and exits via RuvB. An RuvB hexamer assembles on each DNA strand where it exits the tetramer. Each RuvB hexamer is contacted by two RuvA subunits (via domain III) on 2 adjacent RuvB subunits; this complex drives branch migration. In the full resolvosome a probable DNA-RuvA(4)-RuvB(12)-RuvC(2) complex forms which resolves the HJ.</text>
</comment>
<dbReference type="GO" id="GO:0006310">
    <property type="term" value="P:DNA recombination"/>
    <property type="evidence" value="ECO:0007669"/>
    <property type="project" value="UniProtKB-UniRule"/>
</dbReference>
<feature type="region of interest" description="Domain I" evidence="6">
    <location>
        <begin position="1"/>
        <end position="64"/>
    </location>
</feature>
<evidence type="ECO:0000256" key="6">
    <source>
        <dbReference type="HAMAP-Rule" id="MF_00031"/>
    </source>
</evidence>
<dbReference type="InterPro" id="IPR012340">
    <property type="entry name" value="NA-bd_OB-fold"/>
</dbReference>
<dbReference type="SMART" id="SM00278">
    <property type="entry name" value="HhH1"/>
    <property type="match status" value="2"/>
</dbReference>
<dbReference type="Proteomes" id="UP000216339">
    <property type="component" value="Unassembled WGS sequence"/>
</dbReference>
<evidence type="ECO:0000313" key="8">
    <source>
        <dbReference type="EMBL" id="PAP76087.1"/>
    </source>
</evidence>
<dbReference type="InterPro" id="IPR011114">
    <property type="entry name" value="RuvA_C"/>
</dbReference>
<dbReference type="GO" id="GO:0048476">
    <property type="term" value="C:Holliday junction resolvase complex"/>
    <property type="evidence" value="ECO:0007669"/>
    <property type="project" value="UniProtKB-UniRule"/>
</dbReference>
<evidence type="ECO:0000256" key="4">
    <source>
        <dbReference type="ARBA" id="ARBA00023172"/>
    </source>
</evidence>
<dbReference type="Pfam" id="PF01330">
    <property type="entry name" value="RuvA_N"/>
    <property type="match status" value="1"/>
</dbReference>
<dbReference type="Gene3D" id="1.10.8.10">
    <property type="entry name" value="DNA helicase RuvA subunit, C-terminal domain"/>
    <property type="match status" value="1"/>
</dbReference>
<dbReference type="Gene3D" id="2.40.50.140">
    <property type="entry name" value="Nucleic acid-binding proteins"/>
    <property type="match status" value="1"/>
</dbReference>
<keyword evidence="8" id="KW-0347">Helicase</keyword>
<evidence type="ECO:0000256" key="1">
    <source>
        <dbReference type="ARBA" id="ARBA00022490"/>
    </source>
</evidence>
<feature type="domain" description="Helix-hairpin-helix DNA-binding motif class 1" evidence="7">
    <location>
        <begin position="73"/>
        <end position="92"/>
    </location>
</feature>
<dbReference type="Pfam" id="PF14520">
    <property type="entry name" value="HHH_5"/>
    <property type="match status" value="1"/>
</dbReference>
<accession>A0A271IYC7</accession>
<dbReference type="NCBIfam" id="TIGR00084">
    <property type="entry name" value="ruvA"/>
    <property type="match status" value="1"/>
</dbReference>
<evidence type="ECO:0000256" key="5">
    <source>
        <dbReference type="ARBA" id="ARBA00023204"/>
    </source>
</evidence>
<evidence type="ECO:0000256" key="3">
    <source>
        <dbReference type="ARBA" id="ARBA00023125"/>
    </source>
</evidence>
<keyword evidence="3 6" id="KW-0238">DNA-binding</keyword>
<name>A0A271IYC7_9BACT</name>
<dbReference type="InterPro" id="IPR013849">
    <property type="entry name" value="DNA_helicase_Holl-junc_RuvA_I"/>
</dbReference>
<dbReference type="GO" id="GO:0005737">
    <property type="term" value="C:cytoplasm"/>
    <property type="evidence" value="ECO:0007669"/>
    <property type="project" value="UniProtKB-SubCell"/>
</dbReference>
<keyword evidence="8" id="KW-0067">ATP-binding</keyword>
<feature type="region of interest" description="Domain III" evidence="6">
    <location>
        <begin position="150"/>
        <end position="198"/>
    </location>
</feature>
<dbReference type="EMBL" id="MQWD01000001">
    <property type="protein sequence ID" value="PAP76087.1"/>
    <property type="molecule type" value="Genomic_DNA"/>
</dbReference>
<dbReference type="SUPFAM" id="SSF46929">
    <property type="entry name" value="DNA helicase RuvA subunit, C-terminal domain"/>
    <property type="match status" value="1"/>
</dbReference>
<keyword evidence="8" id="KW-0378">Hydrolase</keyword>
<dbReference type="InterPro" id="IPR010994">
    <property type="entry name" value="RuvA_2-like"/>
</dbReference>
<evidence type="ECO:0000313" key="9">
    <source>
        <dbReference type="Proteomes" id="UP000216339"/>
    </source>
</evidence>